<feature type="compositionally biased region" description="Polar residues" evidence="1">
    <location>
        <begin position="105"/>
        <end position="118"/>
    </location>
</feature>
<feature type="compositionally biased region" description="Polar residues" evidence="1">
    <location>
        <begin position="819"/>
        <end position="829"/>
    </location>
</feature>
<organism evidence="2 3">
    <name type="scientific">Crepidotus variabilis</name>
    <dbReference type="NCBI Taxonomy" id="179855"/>
    <lineage>
        <taxon>Eukaryota</taxon>
        <taxon>Fungi</taxon>
        <taxon>Dikarya</taxon>
        <taxon>Basidiomycota</taxon>
        <taxon>Agaricomycotina</taxon>
        <taxon>Agaricomycetes</taxon>
        <taxon>Agaricomycetidae</taxon>
        <taxon>Agaricales</taxon>
        <taxon>Agaricineae</taxon>
        <taxon>Crepidotaceae</taxon>
        <taxon>Crepidotus</taxon>
    </lineage>
</organism>
<feature type="compositionally biased region" description="Low complexity" evidence="1">
    <location>
        <begin position="1078"/>
        <end position="1088"/>
    </location>
</feature>
<evidence type="ECO:0000313" key="3">
    <source>
        <dbReference type="Proteomes" id="UP000807306"/>
    </source>
</evidence>
<feature type="compositionally biased region" description="Basic and acidic residues" evidence="1">
    <location>
        <begin position="633"/>
        <end position="646"/>
    </location>
</feature>
<feature type="compositionally biased region" description="Low complexity" evidence="1">
    <location>
        <begin position="119"/>
        <end position="131"/>
    </location>
</feature>
<feature type="compositionally biased region" description="Basic and acidic residues" evidence="1">
    <location>
        <begin position="704"/>
        <end position="713"/>
    </location>
</feature>
<name>A0A9P6E4I3_9AGAR</name>
<feature type="region of interest" description="Disordered" evidence="1">
    <location>
        <begin position="474"/>
        <end position="572"/>
    </location>
</feature>
<gene>
    <name evidence="2" type="ORF">CPB83DRAFT_864645</name>
</gene>
<feature type="compositionally biased region" description="Low complexity" evidence="1">
    <location>
        <begin position="1046"/>
        <end position="1059"/>
    </location>
</feature>
<feature type="compositionally biased region" description="Low complexity" evidence="1">
    <location>
        <begin position="10"/>
        <end position="25"/>
    </location>
</feature>
<feature type="compositionally biased region" description="Pro residues" evidence="1">
    <location>
        <begin position="418"/>
        <end position="430"/>
    </location>
</feature>
<feature type="compositionally biased region" description="Low complexity" evidence="1">
    <location>
        <begin position="158"/>
        <end position="174"/>
    </location>
</feature>
<feature type="region of interest" description="Disordered" evidence="1">
    <location>
        <begin position="704"/>
        <end position="780"/>
    </location>
</feature>
<feature type="compositionally biased region" description="Low complexity" evidence="1">
    <location>
        <begin position="831"/>
        <end position="853"/>
    </location>
</feature>
<feature type="region of interest" description="Disordered" evidence="1">
    <location>
        <begin position="618"/>
        <end position="654"/>
    </location>
</feature>
<dbReference type="OrthoDB" id="3064136at2759"/>
<dbReference type="EMBL" id="MU157950">
    <property type="protein sequence ID" value="KAF9522345.1"/>
    <property type="molecule type" value="Genomic_DNA"/>
</dbReference>
<proteinExistence type="predicted"/>
<dbReference type="Proteomes" id="UP000807306">
    <property type="component" value="Unassembled WGS sequence"/>
</dbReference>
<feature type="compositionally biased region" description="Polar residues" evidence="1">
    <location>
        <begin position="1020"/>
        <end position="1045"/>
    </location>
</feature>
<feature type="compositionally biased region" description="Polar residues" evidence="1">
    <location>
        <begin position="872"/>
        <end position="890"/>
    </location>
</feature>
<evidence type="ECO:0000313" key="2">
    <source>
        <dbReference type="EMBL" id="KAF9522345.1"/>
    </source>
</evidence>
<feature type="compositionally biased region" description="Polar residues" evidence="1">
    <location>
        <begin position="799"/>
        <end position="811"/>
    </location>
</feature>
<feature type="region of interest" description="Disordered" evidence="1">
    <location>
        <begin position="1"/>
        <end position="430"/>
    </location>
</feature>
<feature type="compositionally biased region" description="Basic residues" evidence="1">
    <location>
        <begin position="537"/>
        <end position="547"/>
    </location>
</feature>
<sequence length="1107" mass="117154">MPVRLLRPQTMSTATTTTTMTTPSSRTRRTPVPLLLEAFPVPPSHIPPTPTNATSNPPPTGPPTLPLPPVPGPSRISEHEQLLLLSSVSTRPRRSSKYSVASSSQRESVISIGSTGREGSTSSARTSIASSSGGGKSPAMGISPLPPMSHSPARRDSNASSRSSPRSPSLGRPSMTLSVPSSSNAAASSGRHTPAISPITQLSDIEDEDIEENPKRMQSPALQASWRRSRHHHANESINSIDVRDILGVEFDADADGTDNNVDSKLRRSTTSQHPRHVTNDGQPSSPQSPTSDMLKNSFSYPTTSKHSPFNSISSTPNSETLTFVPKNTAVHSREHSRSISGPISQRFATPPAHDHGRALASSPESLSISADPAMATSPTVKDIRMEMRAERTKSAGLKKSLAVRSRSRSRVGERGEPPPAPDADLPPIPGAASAAIIGLGLDLDPKELGDAGLGPILVTKTTTLLVEQAKSARDEMTLDELGPAPEQRKKGLYEKPRAAPTPSRAKRPKSVVQAREDVRTPSPDIDSILSSTPRPALRKSTSRSRVRSQGVPRSRVDSSASNPAIRRRISEGVVAGRSATSWHGHGASSDLPYLQRASAWSSPGHRGEVEVEYDEEMERVLEGSGSDDEYSDGPRGREGKEKNNADSDSDIDLHTPLPHLMVRHGLLSPNSRLLPGTSRAVTPLDGRPGSMMSMASSLTKSGILKDERDTPTRRVRHRDNKLLRGGIGLTTGLGWSDSEDEDAPSPLTRRLSTLNLSHRSSSSSIASSATPRRHPLSRSYSSGALIESEHELQDINELDNSTEMNSSSRSRVAGRTSLPPTSWQTKSTGSKRSSNATRTSTSSIGSSLSLEIDGSRSRASSRIGKVGAGTRDSTGSSADQHGRSSSLRKTSPMHEVRTPSSGSTFSIPSPSTPSDFPSSTTPFGSKTPFDKEKSLPPLPSGGLRKAPSDGSNYGFPRARTFSSTSSASNPSVMSAPNSTVTSPVVRPLQLPRVAARNNGDRAAVPVPSVLNSSASQSSLRTPSRSPMLASATSSDNVPLSPISSTTGTPRPKPRTGTGMAYRTSSSSRMRAPMALASSTSSTPSSPSYMTVGSLGRVGGSAKVTPL</sequence>
<protein>
    <submittedName>
        <fullName evidence="2">Uncharacterized protein</fullName>
    </submittedName>
</protein>
<feature type="compositionally biased region" description="Low complexity" evidence="1">
    <location>
        <begin position="899"/>
        <end position="926"/>
    </location>
</feature>
<feature type="compositionally biased region" description="Basic and acidic residues" evidence="1">
    <location>
        <begin position="487"/>
        <end position="498"/>
    </location>
</feature>
<dbReference type="AlphaFoldDB" id="A0A9P6E4I3"/>
<feature type="compositionally biased region" description="Polar residues" evidence="1">
    <location>
        <begin position="339"/>
        <end position="348"/>
    </location>
</feature>
<feature type="region of interest" description="Disordered" evidence="1">
    <location>
        <begin position="797"/>
        <end position="1107"/>
    </location>
</feature>
<reference evidence="2" key="1">
    <citation type="submission" date="2020-11" db="EMBL/GenBank/DDBJ databases">
        <authorList>
            <consortium name="DOE Joint Genome Institute"/>
            <person name="Ahrendt S."/>
            <person name="Riley R."/>
            <person name="Andreopoulos W."/>
            <person name="Labutti K."/>
            <person name="Pangilinan J."/>
            <person name="Ruiz-Duenas F.J."/>
            <person name="Barrasa J.M."/>
            <person name="Sanchez-Garcia M."/>
            <person name="Camarero S."/>
            <person name="Miyauchi S."/>
            <person name="Serrano A."/>
            <person name="Linde D."/>
            <person name="Babiker R."/>
            <person name="Drula E."/>
            <person name="Ayuso-Fernandez I."/>
            <person name="Pacheco R."/>
            <person name="Padilla G."/>
            <person name="Ferreira P."/>
            <person name="Barriuso J."/>
            <person name="Kellner H."/>
            <person name="Castanera R."/>
            <person name="Alfaro M."/>
            <person name="Ramirez L."/>
            <person name="Pisabarro A.G."/>
            <person name="Kuo A."/>
            <person name="Tritt A."/>
            <person name="Lipzen A."/>
            <person name="He G."/>
            <person name="Yan M."/>
            <person name="Ng V."/>
            <person name="Cullen D."/>
            <person name="Martin F."/>
            <person name="Rosso M.-N."/>
            <person name="Henrissat B."/>
            <person name="Hibbett D."/>
            <person name="Martinez A.T."/>
            <person name="Grigoriev I.V."/>
        </authorList>
    </citation>
    <scope>NUCLEOTIDE SEQUENCE</scope>
    <source>
        <strain evidence="2">CBS 506.95</strain>
    </source>
</reference>
<feature type="compositionally biased region" description="Polar residues" evidence="1">
    <location>
        <begin position="258"/>
        <end position="273"/>
    </location>
</feature>
<feature type="compositionally biased region" description="Low complexity" evidence="1">
    <location>
        <begin position="746"/>
        <end position="771"/>
    </location>
</feature>
<feature type="compositionally biased region" description="Polar residues" evidence="1">
    <location>
        <begin position="280"/>
        <end position="322"/>
    </location>
</feature>
<evidence type="ECO:0000256" key="1">
    <source>
        <dbReference type="SAM" id="MobiDB-lite"/>
    </source>
</evidence>
<keyword evidence="3" id="KW-1185">Reference proteome</keyword>
<feature type="compositionally biased region" description="Low complexity" evidence="1">
    <location>
        <begin position="1009"/>
        <end position="1019"/>
    </location>
</feature>
<accession>A0A9P6E4I3</accession>
<feature type="compositionally biased region" description="Basic and acidic residues" evidence="1">
    <location>
        <begin position="382"/>
        <end position="394"/>
    </location>
</feature>
<comment type="caution">
    <text evidence="2">The sequence shown here is derived from an EMBL/GenBank/DDBJ whole genome shotgun (WGS) entry which is preliminary data.</text>
</comment>
<feature type="compositionally biased region" description="Pro residues" evidence="1">
    <location>
        <begin position="40"/>
        <end position="72"/>
    </location>
</feature>
<feature type="compositionally biased region" description="Low complexity" evidence="1">
    <location>
        <begin position="963"/>
        <end position="979"/>
    </location>
</feature>